<evidence type="ECO:0000256" key="7">
    <source>
        <dbReference type="SAM" id="Phobius"/>
    </source>
</evidence>
<dbReference type="AlphaFoldDB" id="A0A9P7Z6Q0"/>
<dbReference type="InterPro" id="IPR052337">
    <property type="entry name" value="SAT4-like"/>
</dbReference>
<keyword evidence="10" id="KW-1185">Reference proteome</keyword>
<proteinExistence type="inferred from homology"/>
<keyword evidence="3 7" id="KW-1133">Transmembrane helix</keyword>
<feature type="transmembrane region" description="Helical" evidence="7">
    <location>
        <begin position="20"/>
        <end position="37"/>
    </location>
</feature>
<comment type="subcellular location">
    <subcellularLocation>
        <location evidence="1">Membrane</location>
        <topology evidence="1">Multi-pass membrane protein</topology>
    </subcellularLocation>
</comment>
<evidence type="ECO:0000256" key="4">
    <source>
        <dbReference type="ARBA" id="ARBA00023136"/>
    </source>
</evidence>
<sequence length="361" mass="40136">MWNFGGIHIVPRNYALVVDTLFWTILAFICISLRIYTRWVIVKRVGWDDWLMTLAMAVSIVFTISVFFQLKSGLGQPLNSESLSSFLQALYITVILYNMTQLFYKLSIVAQSYRLFTTSSGKRAMEVLICWIIACGIGTVFASIFACIPVQKFWVVALKTGHCSDNAILNYTISSFNILNDLFLLSIPIPFLVKLQLPKKERIVLGSVFATGAITTIVSMIRLKALHTNVSGPAEQQIVNGVDIALWSGLEINVAIICGSVPALNALFLKIYRGTQTGSSSGYGYGKSRKSNHTQLRSLTDNTDNTDRMEITIQKDTELTVYDRELQDSQINLIGQNGFSKYNTNGNHANISVTHSVSIST</sequence>
<feature type="transmembrane region" description="Helical" evidence="7">
    <location>
        <begin position="203"/>
        <end position="224"/>
    </location>
</feature>
<evidence type="ECO:0000313" key="9">
    <source>
        <dbReference type="EMBL" id="KAG9246623.1"/>
    </source>
</evidence>
<dbReference type="GO" id="GO:0016020">
    <property type="term" value="C:membrane"/>
    <property type="evidence" value="ECO:0007669"/>
    <property type="project" value="UniProtKB-SubCell"/>
</dbReference>
<organism evidence="9 10">
    <name type="scientific">Calycina marina</name>
    <dbReference type="NCBI Taxonomy" id="1763456"/>
    <lineage>
        <taxon>Eukaryota</taxon>
        <taxon>Fungi</taxon>
        <taxon>Dikarya</taxon>
        <taxon>Ascomycota</taxon>
        <taxon>Pezizomycotina</taxon>
        <taxon>Leotiomycetes</taxon>
        <taxon>Helotiales</taxon>
        <taxon>Pezizellaceae</taxon>
        <taxon>Calycina</taxon>
    </lineage>
</organism>
<feature type="transmembrane region" description="Helical" evidence="7">
    <location>
        <begin position="127"/>
        <end position="151"/>
    </location>
</feature>
<dbReference type="Pfam" id="PF20684">
    <property type="entry name" value="Fung_rhodopsin"/>
    <property type="match status" value="1"/>
</dbReference>
<dbReference type="PANTHER" id="PTHR33048">
    <property type="entry name" value="PTH11-LIKE INTEGRAL MEMBRANE PROTEIN (AFU_ORTHOLOGUE AFUA_5G11245)"/>
    <property type="match status" value="1"/>
</dbReference>
<comment type="similarity">
    <text evidence="5">Belongs to the SAT4 family.</text>
</comment>
<dbReference type="OrthoDB" id="3648173at2759"/>
<dbReference type="PANTHER" id="PTHR33048:SF123">
    <property type="entry name" value="INTEGRAL MEMBRANE PROTEIN"/>
    <property type="match status" value="1"/>
</dbReference>
<comment type="caution">
    <text evidence="9">The sequence shown here is derived from an EMBL/GenBank/DDBJ whole genome shotgun (WGS) entry which is preliminary data.</text>
</comment>
<evidence type="ECO:0000259" key="8">
    <source>
        <dbReference type="Pfam" id="PF20684"/>
    </source>
</evidence>
<reference evidence="9" key="1">
    <citation type="journal article" date="2021" name="IMA Fungus">
        <title>Genomic characterization of three marine fungi, including Emericellopsis atlantica sp. nov. with signatures of a generalist lifestyle and marine biomass degradation.</title>
        <authorList>
            <person name="Hagestad O.C."/>
            <person name="Hou L."/>
            <person name="Andersen J.H."/>
            <person name="Hansen E.H."/>
            <person name="Altermark B."/>
            <person name="Li C."/>
            <person name="Kuhnert E."/>
            <person name="Cox R.J."/>
            <person name="Crous P.W."/>
            <person name="Spatafora J.W."/>
            <person name="Lail K."/>
            <person name="Amirebrahimi M."/>
            <person name="Lipzen A."/>
            <person name="Pangilinan J."/>
            <person name="Andreopoulos W."/>
            <person name="Hayes R.D."/>
            <person name="Ng V."/>
            <person name="Grigoriev I.V."/>
            <person name="Jackson S.A."/>
            <person name="Sutton T.D.S."/>
            <person name="Dobson A.D.W."/>
            <person name="Rama T."/>
        </authorList>
    </citation>
    <scope>NUCLEOTIDE SEQUENCE</scope>
    <source>
        <strain evidence="9">TRa3180A</strain>
    </source>
</reference>
<evidence type="ECO:0000256" key="6">
    <source>
        <dbReference type="SAM" id="MobiDB-lite"/>
    </source>
</evidence>
<feature type="transmembrane region" description="Helical" evidence="7">
    <location>
        <begin position="244"/>
        <end position="269"/>
    </location>
</feature>
<evidence type="ECO:0000256" key="5">
    <source>
        <dbReference type="ARBA" id="ARBA00038359"/>
    </source>
</evidence>
<feature type="transmembrane region" description="Helical" evidence="7">
    <location>
        <begin position="49"/>
        <end position="68"/>
    </location>
</feature>
<evidence type="ECO:0000256" key="1">
    <source>
        <dbReference type="ARBA" id="ARBA00004141"/>
    </source>
</evidence>
<feature type="region of interest" description="Disordered" evidence="6">
    <location>
        <begin position="280"/>
        <end position="301"/>
    </location>
</feature>
<evidence type="ECO:0000256" key="2">
    <source>
        <dbReference type="ARBA" id="ARBA00022692"/>
    </source>
</evidence>
<dbReference type="Proteomes" id="UP000887226">
    <property type="component" value="Unassembled WGS sequence"/>
</dbReference>
<accession>A0A9P7Z6Q0</accession>
<keyword evidence="2 7" id="KW-0812">Transmembrane</keyword>
<feature type="transmembrane region" description="Helical" evidence="7">
    <location>
        <begin position="171"/>
        <end position="191"/>
    </location>
</feature>
<name>A0A9P7Z6Q0_9HELO</name>
<keyword evidence="4 7" id="KW-0472">Membrane</keyword>
<gene>
    <name evidence="9" type="ORF">BJ878DRAFT_272863</name>
</gene>
<dbReference type="EMBL" id="MU253798">
    <property type="protein sequence ID" value="KAG9246623.1"/>
    <property type="molecule type" value="Genomic_DNA"/>
</dbReference>
<feature type="transmembrane region" description="Helical" evidence="7">
    <location>
        <begin position="88"/>
        <end position="106"/>
    </location>
</feature>
<evidence type="ECO:0000256" key="3">
    <source>
        <dbReference type="ARBA" id="ARBA00022989"/>
    </source>
</evidence>
<feature type="domain" description="Rhodopsin" evidence="8">
    <location>
        <begin position="33"/>
        <end position="268"/>
    </location>
</feature>
<protein>
    <submittedName>
        <fullName evidence="9">Integral membrane protein</fullName>
    </submittedName>
</protein>
<evidence type="ECO:0000313" key="10">
    <source>
        <dbReference type="Proteomes" id="UP000887226"/>
    </source>
</evidence>
<dbReference type="InterPro" id="IPR049326">
    <property type="entry name" value="Rhodopsin_dom_fungi"/>
</dbReference>